<dbReference type="STRING" id="200324.A0A2N5T830"/>
<evidence type="ECO:0000313" key="2">
    <source>
        <dbReference type="EMBL" id="PLW21651.1"/>
    </source>
</evidence>
<feature type="region of interest" description="Disordered" evidence="1">
    <location>
        <begin position="230"/>
        <end position="252"/>
    </location>
</feature>
<evidence type="ECO:0000256" key="1">
    <source>
        <dbReference type="SAM" id="MobiDB-lite"/>
    </source>
</evidence>
<sequence>MEFFNTTAAQASMELFNTTAAQASMELVNAMASQAAMELFNAMQWGAIVSIQTAGPSYSPVSLHNPSSLATGTHAFYKGLAKEARATKKQEITAHLSKKSGSSSAKDSKQSTEKRFLKSGVQIYIDDKLQKRTGIIPRVLEVDTKNKNFYEDLCNHLWSIFSDEILAKTGITFPPDPEQYISLGTGDSKIESHGTLLELAKSCKTIKTPAVINLFYQHPLDTFPETNIQTQAKSTRKRKNEEEHPNLTKSDTWALGGSIATKPIRGSASLSSQVNVLSHPVSKSFKMQTDGWTTAQRLQIYTTEEPPPPASKHQSFIINEYLRAITVPIDIQVDRKKHAGQGSSRQSHPAKVRSFEDGKEVVNNWVAKLRFLDSNPNVSSHASDAITYRGFALILTEFKDHIQNRLEGPLLLKGSQIELL</sequence>
<organism evidence="2 3">
    <name type="scientific">Puccinia coronata f. sp. avenae</name>
    <dbReference type="NCBI Taxonomy" id="200324"/>
    <lineage>
        <taxon>Eukaryota</taxon>
        <taxon>Fungi</taxon>
        <taxon>Dikarya</taxon>
        <taxon>Basidiomycota</taxon>
        <taxon>Pucciniomycotina</taxon>
        <taxon>Pucciniomycetes</taxon>
        <taxon>Pucciniales</taxon>
        <taxon>Pucciniaceae</taxon>
        <taxon>Puccinia</taxon>
    </lineage>
</organism>
<feature type="region of interest" description="Disordered" evidence="1">
    <location>
        <begin position="91"/>
        <end position="113"/>
    </location>
</feature>
<dbReference type="PANTHER" id="PTHR45992:SF2">
    <property type="entry name" value="EUKARYOTIC ELONGATION FACTOR 2 KINASE"/>
    <property type="match status" value="1"/>
</dbReference>
<proteinExistence type="predicted"/>
<protein>
    <recommendedName>
        <fullName evidence="4">Eukaryotic elongation factor-2 kinase</fullName>
    </recommendedName>
</protein>
<evidence type="ECO:0008006" key="4">
    <source>
        <dbReference type="Google" id="ProtNLM"/>
    </source>
</evidence>
<comment type="caution">
    <text evidence="2">The sequence shown here is derived from an EMBL/GenBank/DDBJ whole genome shotgun (WGS) entry which is preliminary data.</text>
</comment>
<dbReference type="PANTHER" id="PTHR45992">
    <property type="entry name" value="EUKARYOTIC ELONGATION FACTOR 2 KINASE-RELATED"/>
    <property type="match status" value="1"/>
</dbReference>
<evidence type="ECO:0000313" key="3">
    <source>
        <dbReference type="Proteomes" id="UP000235388"/>
    </source>
</evidence>
<dbReference type="InterPro" id="IPR051852">
    <property type="entry name" value="Alpha-type_PK"/>
</dbReference>
<keyword evidence="3" id="KW-1185">Reference proteome</keyword>
<dbReference type="Proteomes" id="UP000235388">
    <property type="component" value="Unassembled WGS sequence"/>
</dbReference>
<reference evidence="2 3" key="1">
    <citation type="submission" date="2017-11" db="EMBL/GenBank/DDBJ databases">
        <title>De novo assembly and phasing of dikaryotic genomes from two isolates of Puccinia coronata f. sp. avenae, the causal agent of oat crown rust.</title>
        <authorList>
            <person name="Miller M.E."/>
            <person name="Zhang Y."/>
            <person name="Omidvar V."/>
            <person name="Sperschneider J."/>
            <person name="Schwessinger B."/>
            <person name="Raley C."/>
            <person name="Palmer J.M."/>
            <person name="Garnica D."/>
            <person name="Upadhyaya N."/>
            <person name="Rathjen J."/>
            <person name="Taylor J.M."/>
            <person name="Park R.F."/>
            <person name="Dodds P.N."/>
            <person name="Hirsch C.D."/>
            <person name="Kianian S.F."/>
            <person name="Figueroa M."/>
        </authorList>
    </citation>
    <scope>NUCLEOTIDE SEQUENCE [LARGE SCALE GENOMIC DNA]</scope>
    <source>
        <strain evidence="2">12NC29</strain>
    </source>
</reference>
<name>A0A2N5T830_9BASI</name>
<dbReference type="AlphaFoldDB" id="A0A2N5T830"/>
<accession>A0A2N5T830</accession>
<dbReference type="GO" id="GO:0004674">
    <property type="term" value="F:protein serine/threonine kinase activity"/>
    <property type="evidence" value="ECO:0007669"/>
    <property type="project" value="TreeGrafter"/>
</dbReference>
<dbReference type="EMBL" id="PGCJ01000781">
    <property type="protein sequence ID" value="PLW21651.1"/>
    <property type="molecule type" value="Genomic_DNA"/>
</dbReference>
<dbReference type="GO" id="GO:0031037">
    <property type="term" value="P:myosin II filament disassembly"/>
    <property type="evidence" value="ECO:0007669"/>
    <property type="project" value="TreeGrafter"/>
</dbReference>
<gene>
    <name evidence="2" type="ORF">PCANC_03181</name>
</gene>
<dbReference type="OrthoDB" id="2500644at2759"/>
<dbReference type="GO" id="GO:1903013">
    <property type="term" value="P:response to differentiation-inducing factor 1"/>
    <property type="evidence" value="ECO:0007669"/>
    <property type="project" value="TreeGrafter"/>
</dbReference>